<keyword evidence="2" id="KW-1185">Reference proteome</keyword>
<accession>A0A7H0HNH0</accession>
<dbReference type="RefSeq" id="WP_187739287.1">
    <property type="nucleotide sequence ID" value="NZ_CP060825.1"/>
</dbReference>
<dbReference type="EMBL" id="CP060825">
    <property type="protein sequence ID" value="QNP62086.1"/>
    <property type="molecule type" value="Genomic_DNA"/>
</dbReference>
<evidence type="ECO:0000313" key="2">
    <source>
        <dbReference type="Proteomes" id="UP000516230"/>
    </source>
</evidence>
<sequence>MRAIHGVDLPGFRPVDHDVWTDDDGDILSLHFFSLRPDLPAALDDGPTLRASLAAYTAEAGGGLIEASVKQLGGMPALRQILKLPLPGQAHGQAFIGSYTLPRAECSAVVKIQAPERGTTGMREAMVMAQVGPADFFRSHPYAPGLKGGLPFHAADHAQWDESFPGHPLSRVRRTLAALAAEVRVAPEFAALPPFTG</sequence>
<gene>
    <name evidence="1" type="ORF">IAG43_03525</name>
</gene>
<proteinExistence type="predicted"/>
<protein>
    <submittedName>
        <fullName evidence="1">Uncharacterized protein</fullName>
    </submittedName>
</protein>
<dbReference type="Proteomes" id="UP000516230">
    <property type="component" value="Chromosome"/>
</dbReference>
<name>A0A7H0HNH0_9ACTN</name>
<dbReference type="AlphaFoldDB" id="A0A7H0HNH0"/>
<reference evidence="1 2" key="1">
    <citation type="submission" date="2020-08" db="EMBL/GenBank/DDBJ databases">
        <title>A novel species.</title>
        <authorList>
            <person name="Gao J."/>
        </authorList>
    </citation>
    <scope>NUCLEOTIDE SEQUENCE [LARGE SCALE GENOMIC DNA]</scope>
    <source>
        <strain evidence="1 2">CRPJ-33</strain>
    </source>
</reference>
<dbReference type="KEGG" id="sgj:IAG43_03525"/>
<organism evidence="1 2">
    <name type="scientific">Streptomyces genisteinicus</name>
    <dbReference type="NCBI Taxonomy" id="2768068"/>
    <lineage>
        <taxon>Bacteria</taxon>
        <taxon>Bacillati</taxon>
        <taxon>Actinomycetota</taxon>
        <taxon>Actinomycetes</taxon>
        <taxon>Kitasatosporales</taxon>
        <taxon>Streptomycetaceae</taxon>
        <taxon>Streptomyces</taxon>
    </lineage>
</organism>
<evidence type="ECO:0000313" key="1">
    <source>
        <dbReference type="EMBL" id="QNP62086.1"/>
    </source>
</evidence>